<accession>A0ABR3JSS0</accession>
<keyword evidence="9" id="KW-1185">Reference proteome</keyword>
<feature type="region of interest" description="Disordered" evidence="6">
    <location>
        <begin position="201"/>
        <end position="230"/>
    </location>
</feature>
<evidence type="ECO:0000256" key="3">
    <source>
        <dbReference type="ARBA" id="ARBA00022679"/>
    </source>
</evidence>
<dbReference type="InterPro" id="IPR011057">
    <property type="entry name" value="Mss4-like_sf"/>
</dbReference>
<keyword evidence="4" id="KW-0653">Protein transport</keyword>
<dbReference type="InterPro" id="IPR016181">
    <property type="entry name" value="Acyl_CoA_acyltransferase"/>
</dbReference>
<dbReference type="Pfam" id="PF13673">
    <property type="entry name" value="Acetyltransf_10"/>
    <property type="match status" value="1"/>
</dbReference>
<dbReference type="Proteomes" id="UP001556367">
    <property type="component" value="Unassembled WGS sequence"/>
</dbReference>
<proteinExistence type="predicted"/>
<dbReference type="SUPFAM" id="SSF51316">
    <property type="entry name" value="Mss4-like"/>
    <property type="match status" value="1"/>
</dbReference>
<dbReference type="SUPFAM" id="SSF55729">
    <property type="entry name" value="Acyl-CoA N-acyltransferases (Nat)"/>
    <property type="match status" value="1"/>
</dbReference>
<evidence type="ECO:0000313" key="8">
    <source>
        <dbReference type="EMBL" id="KAL0958846.1"/>
    </source>
</evidence>
<dbReference type="InterPro" id="IPR000182">
    <property type="entry name" value="GNAT_dom"/>
</dbReference>
<organism evidence="8 9">
    <name type="scientific">Hohenbuehelia grisea</name>
    <dbReference type="NCBI Taxonomy" id="104357"/>
    <lineage>
        <taxon>Eukaryota</taxon>
        <taxon>Fungi</taxon>
        <taxon>Dikarya</taxon>
        <taxon>Basidiomycota</taxon>
        <taxon>Agaricomycotina</taxon>
        <taxon>Agaricomycetes</taxon>
        <taxon>Agaricomycetidae</taxon>
        <taxon>Agaricales</taxon>
        <taxon>Pleurotineae</taxon>
        <taxon>Pleurotaceae</taxon>
        <taxon>Hohenbuehelia</taxon>
    </lineage>
</organism>
<sequence>MTALNLQYDWVSAQELQDAIKIEEQGFPPDEAASYEAFCYRQAQAPDLFLGAYLPKSSNERELIGYICSTLAPTTSYTHESISTHVPGASSVCLHSICVRPDHQRQGVALALLNEYATRLETARREHSAPYDRILLIAHEELCGLYEKAGFEKLGPSPVVHGSRPWFDLRRLLQNTSDLPPSEIAPPAQQLPPGIWEALQRSSTSRNRPVPKSLNSFAGGLPDVLQADPSRPGLSSNKFDLLCPHPECGSIILKSGVGKWVERASVQMEPADHPVSTLLSTLPPPPETTQWWLVTPTPMAFENIGFTRPAKSLPLSDNGKALKLLACAECDLGPLGWSEEGGSEFWLACARVGYRAT</sequence>
<dbReference type="Pfam" id="PF04421">
    <property type="entry name" value="Mss4"/>
    <property type="match status" value="1"/>
</dbReference>
<dbReference type="CDD" id="cd04301">
    <property type="entry name" value="NAT_SF"/>
    <property type="match status" value="1"/>
</dbReference>
<dbReference type="EMBL" id="JASNQZ010000003">
    <property type="protein sequence ID" value="KAL0958846.1"/>
    <property type="molecule type" value="Genomic_DNA"/>
</dbReference>
<keyword evidence="2" id="KW-0344">Guanine-nucleotide releasing factor</keyword>
<dbReference type="PROSITE" id="PS51796">
    <property type="entry name" value="MSS4"/>
    <property type="match status" value="1"/>
</dbReference>
<evidence type="ECO:0000256" key="4">
    <source>
        <dbReference type="ARBA" id="ARBA00022927"/>
    </source>
</evidence>
<name>A0ABR3JSS0_9AGAR</name>
<evidence type="ECO:0000256" key="2">
    <source>
        <dbReference type="ARBA" id="ARBA00022658"/>
    </source>
</evidence>
<dbReference type="PANTHER" id="PTHR10908">
    <property type="entry name" value="SEROTONIN N-ACETYLTRANSFERASE"/>
    <property type="match status" value="1"/>
</dbReference>
<dbReference type="InterPro" id="IPR011323">
    <property type="entry name" value="Mss4/transl-control_tumour"/>
</dbReference>
<evidence type="ECO:0000256" key="1">
    <source>
        <dbReference type="ARBA" id="ARBA00022448"/>
    </source>
</evidence>
<keyword evidence="1" id="KW-0813">Transport</keyword>
<reference evidence="9" key="1">
    <citation type="submission" date="2024-06" db="EMBL/GenBank/DDBJ databases">
        <title>Multi-omics analyses provide insights into the biosynthesis of the anticancer antibiotic pleurotin in Hohenbuehelia grisea.</title>
        <authorList>
            <person name="Weaver J.A."/>
            <person name="Alberti F."/>
        </authorList>
    </citation>
    <scope>NUCLEOTIDE SEQUENCE [LARGE SCALE GENOMIC DNA]</scope>
    <source>
        <strain evidence="9">T-177</strain>
    </source>
</reference>
<dbReference type="PROSITE" id="PS51186">
    <property type="entry name" value="GNAT"/>
    <property type="match status" value="1"/>
</dbReference>
<keyword evidence="3" id="KW-0808">Transferase</keyword>
<feature type="domain" description="N-acetyltransferase" evidence="7">
    <location>
        <begin position="6"/>
        <end position="174"/>
    </location>
</feature>
<protein>
    <recommendedName>
        <fullName evidence="7">N-acetyltransferase domain-containing protein</fullName>
    </recommendedName>
</protein>
<keyword evidence="5" id="KW-0012">Acyltransferase</keyword>
<comment type="caution">
    <text evidence="8">The sequence shown here is derived from an EMBL/GenBank/DDBJ whole genome shotgun (WGS) entry which is preliminary data.</text>
</comment>
<evidence type="ECO:0000256" key="5">
    <source>
        <dbReference type="ARBA" id="ARBA00023315"/>
    </source>
</evidence>
<dbReference type="Gene3D" id="3.40.630.30">
    <property type="match status" value="1"/>
</dbReference>
<evidence type="ECO:0000259" key="7">
    <source>
        <dbReference type="PROSITE" id="PS51186"/>
    </source>
</evidence>
<evidence type="ECO:0000313" key="9">
    <source>
        <dbReference type="Proteomes" id="UP001556367"/>
    </source>
</evidence>
<dbReference type="Gene3D" id="2.170.150.10">
    <property type="entry name" value="Metal Binding Protein, Guanine Nucleotide Exchange Factor, Chain A"/>
    <property type="match status" value="1"/>
</dbReference>
<dbReference type="PANTHER" id="PTHR10908:SF0">
    <property type="entry name" value="SEROTONIN N-ACETYLTRANSFERASE"/>
    <property type="match status" value="1"/>
</dbReference>
<dbReference type="InterPro" id="IPR007515">
    <property type="entry name" value="Mss4"/>
</dbReference>
<dbReference type="InterPro" id="IPR051635">
    <property type="entry name" value="SNAT-like"/>
</dbReference>
<evidence type="ECO:0000256" key="6">
    <source>
        <dbReference type="SAM" id="MobiDB-lite"/>
    </source>
</evidence>
<gene>
    <name evidence="8" type="ORF">HGRIS_014165</name>
</gene>